<dbReference type="Proteomes" id="UP000504629">
    <property type="component" value="Unplaced"/>
</dbReference>
<protein>
    <recommendedName>
        <fullName evidence="5 6">Ribonuclease P/MRP protein subunit POP5</fullName>
    </recommendedName>
</protein>
<evidence type="ECO:0000256" key="6">
    <source>
        <dbReference type="PIRNR" id="PIRNR023803"/>
    </source>
</evidence>
<dbReference type="PANTHER" id="PTHR48414">
    <property type="entry name" value="POP5 HOMOLOG, RIBONUCLEASE P_MRP SUBUNIT"/>
    <property type="match status" value="1"/>
</dbReference>
<dbReference type="GO" id="GO:0033204">
    <property type="term" value="F:ribonuclease P RNA binding"/>
    <property type="evidence" value="ECO:0007669"/>
    <property type="project" value="InterPro"/>
</dbReference>
<name>A0A6J2KCS9_BOMMA</name>
<evidence type="ECO:0000256" key="1">
    <source>
        <dbReference type="ARBA" id="ARBA00010800"/>
    </source>
</evidence>
<dbReference type="PIRSF" id="PIRSF023803">
    <property type="entry name" value="Ribonuclease_P_prd"/>
    <property type="match status" value="1"/>
</dbReference>
<keyword evidence="4 6" id="KW-0539">Nucleus</keyword>
<sequence length="156" mass="17969">MVRFKNRYITVEIVCPTVSEKTPLQLKPGIFHSTVLHKVQQIHGDFGVAAIKSGFLTKYCNESTRIAIIRVRHGPHRFVTSSLPFVKTIGKLNVRLNTLHVGATLKHTFKFIQKFQRAYLDARWVKLKTPEERQQLEQAVLDFTKTDVKINIENIT</sequence>
<evidence type="ECO:0000313" key="8">
    <source>
        <dbReference type="RefSeq" id="XP_028038099.1"/>
    </source>
</evidence>
<dbReference type="InterPro" id="IPR002759">
    <property type="entry name" value="Pop5/Rpp14/Rnp2-like"/>
</dbReference>
<dbReference type="GO" id="GO:0030677">
    <property type="term" value="C:ribonuclease P complex"/>
    <property type="evidence" value="ECO:0007669"/>
    <property type="project" value="InterPro"/>
</dbReference>
<organism evidence="7 8">
    <name type="scientific">Bombyx mandarina</name>
    <name type="common">Wild silk moth</name>
    <name type="synonym">Wild silkworm</name>
    <dbReference type="NCBI Taxonomy" id="7092"/>
    <lineage>
        <taxon>Eukaryota</taxon>
        <taxon>Metazoa</taxon>
        <taxon>Ecdysozoa</taxon>
        <taxon>Arthropoda</taxon>
        <taxon>Hexapoda</taxon>
        <taxon>Insecta</taxon>
        <taxon>Pterygota</taxon>
        <taxon>Neoptera</taxon>
        <taxon>Endopterygota</taxon>
        <taxon>Lepidoptera</taxon>
        <taxon>Glossata</taxon>
        <taxon>Ditrysia</taxon>
        <taxon>Bombycoidea</taxon>
        <taxon>Bombycidae</taxon>
        <taxon>Bombycinae</taxon>
        <taxon>Bombyx</taxon>
    </lineage>
</organism>
<dbReference type="CTD" id="51367"/>
<dbReference type="InterPro" id="IPR016819">
    <property type="entry name" value="RNase_P/MRP_POP5"/>
</dbReference>
<dbReference type="GeneID" id="114248870"/>
<evidence type="ECO:0000313" key="7">
    <source>
        <dbReference type="Proteomes" id="UP000504629"/>
    </source>
</evidence>
<comment type="subcellular location">
    <subcellularLocation>
        <location evidence="6">Nucleus</location>
        <location evidence="6">Nucleolus</location>
    </subcellularLocation>
</comment>
<keyword evidence="3 6" id="KW-0819">tRNA processing</keyword>
<dbReference type="RefSeq" id="XP_028038099.1">
    <property type="nucleotide sequence ID" value="XM_028182298.1"/>
</dbReference>
<dbReference type="GO" id="GO:0001682">
    <property type="term" value="P:tRNA 5'-leader removal"/>
    <property type="evidence" value="ECO:0007669"/>
    <property type="project" value="InterPro"/>
</dbReference>
<dbReference type="InterPro" id="IPR038085">
    <property type="entry name" value="Rnp2-like_sf"/>
</dbReference>
<dbReference type="PANTHER" id="PTHR48414:SF1">
    <property type="entry name" value="POP5 HOMOLOG, RIBONUCLEASE P_MRP SUBUNIT"/>
    <property type="match status" value="1"/>
</dbReference>
<dbReference type="AlphaFoldDB" id="A0A6J2KCS9"/>
<dbReference type="GO" id="GO:0005730">
    <property type="term" value="C:nucleolus"/>
    <property type="evidence" value="ECO:0007669"/>
    <property type="project" value="UniProtKB-SubCell"/>
</dbReference>
<keyword evidence="7" id="KW-1185">Reference proteome</keyword>
<keyword evidence="2" id="KW-0698">rRNA processing</keyword>
<dbReference type="GO" id="GO:0006364">
    <property type="term" value="P:rRNA processing"/>
    <property type="evidence" value="ECO:0007669"/>
    <property type="project" value="UniProtKB-KW"/>
</dbReference>
<evidence type="ECO:0000256" key="5">
    <source>
        <dbReference type="ARBA" id="ARBA00044198"/>
    </source>
</evidence>
<accession>A0A6J2KCS9</accession>
<dbReference type="SUPFAM" id="SSF160350">
    <property type="entry name" value="Rnp2-like"/>
    <property type="match status" value="1"/>
</dbReference>
<dbReference type="Gene3D" id="3.30.70.3250">
    <property type="entry name" value="Ribonuclease P, Pop5 subunit"/>
    <property type="match status" value="1"/>
</dbReference>
<comment type="similarity">
    <text evidence="1 6">Belongs to the eukaryotic/archaeal RNase P protein component 2 family.</text>
</comment>
<evidence type="ECO:0000256" key="4">
    <source>
        <dbReference type="ARBA" id="ARBA00023242"/>
    </source>
</evidence>
<dbReference type="OrthoDB" id="277888at2759"/>
<evidence type="ECO:0000256" key="3">
    <source>
        <dbReference type="ARBA" id="ARBA00022694"/>
    </source>
</evidence>
<gene>
    <name evidence="8" type="primary">LOC114248870</name>
</gene>
<comment type="function">
    <text evidence="6">Component of ribonuclease P, a protein complex that generates mature tRNA molecules by cleaving their 5'-ends.</text>
</comment>
<dbReference type="KEGG" id="bman:114248870"/>
<proteinExistence type="inferred from homology"/>
<reference evidence="8" key="1">
    <citation type="submission" date="2025-08" db="UniProtKB">
        <authorList>
            <consortium name="RefSeq"/>
        </authorList>
    </citation>
    <scope>IDENTIFICATION</scope>
    <source>
        <tissue evidence="8">Silk gland</tissue>
    </source>
</reference>
<dbReference type="Pfam" id="PF01900">
    <property type="entry name" value="RNase_P_Rpp14"/>
    <property type="match status" value="1"/>
</dbReference>
<evidence type="ECO:0000256" key="2">
    <source>
        <dbReference type="ARBA" id="ARBA00022552"/>
    </source>
</evidence>